<evidence type="ECO:0000313" key="11">
    <source>
        <dbReference type="Proteomes" id="UP001578633"/>
    </source>
</evidence>
<evidence type="ECO:0000256" key="5">
    <source>
        <dbReference type="PROSITE-ProRule" id="PRU01363"/>
    </source>
</evidence>
<dbReference type="InterPro" id="IPR009081">
    <property type="entry name" value="PP-bd_ACP"/>
</dbReference>
<dbReference type="InterPro" id="IPR014043">
    <property type="entry name" value="Acyl_transferase_dom"/>
</dbReference>
<protein>
    <recommendedName>
        <fullName evidence="12">S-adenosyl-L-methionine-dependent N-methyltransferase</fullName>
    </recommendedName>
</protein>
<dbReference type="InterPro" id="IPR029063">
    <property type="entry name" value="SAM-dependent_MTases_sf"/>
</dbReference>
<dbReference type="InterPro" id="IPR020806">
    <property type="entry name" value="PKS_PP-bd"/>
</dbReference>
<dbReference type="PANTHER" id="PTHR43775">
    <property type="entry name" value="FATTY ACID SYNTHASE"/>
    <property type="match status" value="1"/>
</dbReference>
<dbReference type="Gene3D" id="3.10.129.110">
    <property type="entry name" value="Polyketide synthase dehydratase"/>
    <property type="match status" value="1"/>
</dbReference>
<dbReference type="Pfam" id="PF00109">
    <property type="entry name" value="ketoacyl-synt"/>
    <property type="match status" value="1"/>
</dbReference>
<dbReference type="InterPro" id="IPR049900">
    <property type="entry name" value="PKS_mFAS_DH"/>
</dbReference>
<dbReference type="InterPro" id="IPR029058">
    <property type="entry name" value="AB_hydrolase_fold"/>
</dbReference>
<dbReference type="SMART" id="SM00825">
    <property type="entry name" value="PKS_KS"/>
    <property type="match status" value="1"/>
</dbReference>
<dbReference type="InterPro" id="IPR016039">
    <property type="entry name" value="Thiolase-like"/>
</dbReference>
<dbReference type="Pfam" id="PF16197">
    <property type="entry name" value="KAsynt_C_assoc"/>
    <property type="match status" value="1"/>
</dbReference>
<dbReference type="Pfam" id="PF08242">
    <property type="entry name" value="Methyltransf_12"/>
    <property type="match status" value="1"/>
</dbReference>
<reference evidence="10 11" key="1">
    <citation type="submission" date="2024-09" db="EMBL/GenBank/DDBJ databases">
        <title>T2T genomes of carrot and Alternaria dauci and their utility for understanding host-pathogen interaction during carrot leaf blight disease.</title>
        <authorList>
            <person name="Liu W."/>
            <person name="Xu S."/>
            <person name="Ou C."/>
            <person name="Liu X."/>
            <person name="Zhuang F."/>
            <person name="Deng X.W."/>
        </authorList>
    </citation>
    <scope>NUCLEOTIDE SEQUENCE [LARGE SCALE GENOMIC DNA]</scope>
    <source>
        <strain evidence="10 11">A2016</strain>
    </source>
</reference>
<proteinExistence type="predicted"/>
<feature type="domain" description="PKS/mFAS DH" evidence="9">
    <location>
        <begin position="907"/>
        <end position="1223"/>
    </location>
</feature>
<dbReference type="GeneID" id="96082594"/>
<evidence type="ECO:0000313" key="10">
    <source>
        <dbReference type="EMBL" id="KAL1798235.1"/>
    </source>
</evidence>
<evidence type="ECO:0000256" key="2">
    <source>
        <dbReference type="ARBA" id="ARBA00022553"/>
    </source>
</evidence>
<dbReference type="InterPro" id="IPR014030">
    <property type="entry name" value="Ketoacyl_synth_N"/>
</dbReference>
<feature type="active site" description="Proton acceptor; for dehydratase activity" evidence="5">
    <location>
        <position position="942"/>
    </location>
</feature>
<dbReference type="CDD" id="cd02440">
    <property type="entry name" value="AdoMet_MTases"/>
    <property type="match status" value="1"/>
</dbReference>
<dbReference type="InterPro" id="IPR001227">
    <property type="entry name" value="Ac_transferase_dom_sf"/>
</dbReference>
<dbReference type="InterPro" id="IPR016036">
    <property type="entry name" value="Malonyl_transacylase_ACP-bd"/>
</dbReference>
<dbReference type="SMART" id="SM00823">
    <property type="entry name" value="PKS_PP"/>
    <property type="match status" value="1"/>
</dbReference>
<accession>A0ABR3UPJ7</accession>
<feature type="domain" description="Carrier" evidence="7">
    <location>
        <begin position="1439"/>
        <end position="1520"/>
    </location>
</feature>
<dbReference type="InterPro" id="IPR050091">
    <property type="entry name" value="PKS_NRPS_Biosynth_Enz"/>
</dbReference>
<feature type="region of interest" description="N-terminal hotdog fold" evidence="5">
    <location>
        <begin position="907"/>
        <end position="1045"/>
    </location>
</feature>
<dbReference type="SUPFAM" id="SSF53335">
    <property type="entry name" value="S-adenosyl-L-methionine-dependent methyltransferases"/>
    <property type="match status" value="1"/>
</dbReference>
<dbReference type="Pfam" id="PF00550">
    <property type="entry name" value="PP-binding"/>
    <property type="match status" value="2"/>
</dbReference>
<dbReference type="Gene3D" id="3.30.70.3290">
    <property type="match status" value="1"/>
</dbReference>
<dbReference type="RefSeq" id="XP_069308819.1">
    <property type="nucleotide sequence ID" value="XM_069448968.1"/>
</dbReference>
<keyword evidence="4" id="KW-0511">Multifunctional enzyme</keyword>
<dbReference type="InterPro" id="IPR016035">
    <property type="entry name" value="Acyl_Trfase/lysoPLipase"/>
</dbReference>
<evidence type="ECO:0000256" key="4">
    <source>
        <dbReference type="ARBA" id="ARBA00023268"/>
    </source>
</evidence>
<name>A0ABR3UPJ7_9PLEO</name>
<dbReference type="Gene3D" id="3.40.50.1820">
    <property type="entry name" value="alpha/beta hydrolase"/>
    <property type="match status" value="1"/>
</dbReference>
<gene>
    <name evidence="10" type="ORF">ACET3X_002272</name>
</gene>
<dbReference type="InterPro" id="IPR006162">
    <property type="entry name" value="Ppantetheine_attach_site"/>
</dbReference>
<evidence type="ECO:0000256" key="3">
    <source>
        <dbReference type="ARBA" id="ARBA00022679"/>
    </source>
</evidence>
<dbReference type="PANTHER" id="PTHR43775:SF21">
    <property type="entry name" value="NON-REDUCING POLYKETIDE SYNTHASE AUSA-RELATED"/>
    <property type="match status" value="1"/>
</dbReference>
<feature type="compositionally biased region" description="Low complexity" evidence="6">
    <location>
        <begin position="1526"/>
        <end position="1539"/>
    </location>
</feature>
<dbReference type="Gene3D" id="3.40.50.150">
    <property type="entry name" value="Vaccinia Virus protein VP39"/>
    <property type="match status" value="1"/>
</dbReference>
<dbReference type="CDD" id="cd00833">
    <property type="entry name" value="PKS"/>
    <property type="match status" value="1"/>
</dbReference>
<dbReference type="InterPro" id="IPR020841">
    <property type="entry name" value="PKS_Beta-ketoAc_synthase_dom"/>
</dbReference>
<dbReference type="Pfam" id="PF18558">
    <property type="entry name" value="HTH_51"/>
    <property type="match status" value="1"/>
</dbReference>
<dbReference type="Gene3D" id="3.40.366.10">
    <property type="entry name" value="Malonyl-Coenzyme A Acyl Carrier Protein, domain 2"/>
    <property type="match status" value="1"/>
</dbReference>
<evidence type="ECO:0000259" key="8">
    <source>
        <dbReference type="PROSITE" id="PS52004"/>
    </source>
</evidence>
<dbReference type="EMBL" id="JBHGVX010000002">
    <property type="protein sequence ID" value="KAL1798235.1"/>
    <property type="molecule type" value="Genomic_DNA"/>
</dbReference>
<dbReference type="SUPFAM" id="SSF53901">
    <property type="entry name" value="Thiolase-like"/>
    <property type="match status" value="1"/>
</dbReference>
<dbReference type="Pfam" id="PF02801">
    <property type="entry name" value="Ketoacyl-synt_C"/>
    <property type="match status" value="1"/>
</dbReference>
<dbReference type="SUPFAM" id="SSF52151">
    <property type="entry name" value="FabD/lysophospholipase-like"/>
    <property type="match status" value="1"/>
</dbReference>
<evidence type="ECO:0000256" key="6">
    <source>
        <dbReference type="SAM" id="MobiDB-lite"/>
    </source>
</evidence>
<dbReference type="SUPFAM" id="SSF53474">
    <property type="entry name" value="alpha/beta-Hydrolases"/>
    <property type="match status" value="1"/>
</dbReference>
<dbReference type="InterPro" id="IPR013094">
    <property type="entry name" value="AB_hydrolase_3"/>
</dbReference>
<evidence type="ECO:0000259" key="9">
    <source>
        <dbReference type="PROSITE" id="PS52019"/>
    </source>
</evidence>
<dbReference type="SUPFAM" id="SSF55048">
    <property type="entry name" value="Probable ACP-binding domain of malonyl-CoA ACP transacylase"/>
    <property type="match status" value="1"/>
</dbReference>
<keyword evidence="2" id="KW-0597">Phosphoprotein</keyword>
<sequence>MSPNADLDGIAIVGMGCRFPGADSIEEYWDLLHAGRSMVTEPPKGRFPSHEHGRSTDKSVFFGNYINDIESFDNRFFKKSGREAASMDPQQRLLLEVAYQALESAGFFGPREQDLDVGCFVGVCASDYNDNVASHPPNAFSTLGTLRAFLTGRISHFFGLSGPSITYDTACSSSAVAIDAACKAIAHGDCTSALAGGVSVLTSPNFFQNLAAASFLSPTGPTKSFDARADGYCRGEGVGLVVLKKLSQAVQDGDHIFGTILATSVKQSSNKVPITVPYSPSHTALYRQVLSMAGVAAEDVTYLEAHGTGTPIGDVIEFDALKATFASKRRQQPLYVGSVKSNIGHTESTSGAASLIKTLLMMQKRQIPGQANYSTPNTKIDLSEGQFVIPTRTEQWQADTLISCVNNYGAAGSIAAIVLKEAPSLTAGKVESRALTSYPIVVSGNSKNSLAANCEKLRKFLSTCGRDIQIADIAFNLADRQNRTLPHVFARTVTSLSELDGHLADAASPSAEHETGKRRPVVLAFGGQTTRSIGLKKEVYDSSVLLRKYLDECDSLLKTFGYERGLYPAIFDTSSQDDVVGLQCMQFALHYACAQSWIACGLHIDRIIGHSFGQLVALTVAGVLSLTDGLRLVYGRAVLMRDRWGPERGSMVALEASVSETRALIASVQRHDPKVPELEIACFNGPESHVLVGSAAAVETLVSILGRNRTKHTVLNVSHGFHSRYCDPILPELEALANSLTFKEPTIPIETCSRGGTWSATTARLIADHTRTPVYFGEAVKRIEADLGRATWIEAGSNSSITGMVRRAASPTVDHLYCPVNLSRNDAMGQMADTSVKLWKNGHNVQFWPFHRAQAASYSRLSLPPYQFERTRHWLDFNLDAMREPKSVAPTPPAVSPPVPEPVVEPDPVFLAFSGFQDAEQKVGVFTIDPRAPEWSTMLAGHAVLAEPLCPAPLYIELATRAAREIASRRGLQGAQQVRVDGLEITSALGASYDKMIKLTLDQTHPGSNEYTFTFQAHSRGVSGTGADPISTHAIGKVDLASADDKSHIAEFNRLTKLLKYHDFDEYEASRKGEAVHGGLVYKIFSRVVQYHDFYKGVRKVTSNAGVISAYVSLPEDQPAAFEGLVTNPVAIDNFLQVPGIYANCLAPCPSDEVFVCTHVDRVQLSPDFALSGSNGWDVLAMSTPSGERECSNDIFVKDHVTGRLVFVVFGAAFTRVRISSLSKVLFRTNVHDGATAAAATSRPAPAAIKAAVKVESSTNAPVATHHPPVVSPALASFNDPATKQAMPYLNGETVQIAPKPPAARGHVTSHQQGPSVEVRLREMLSKITDVPADQFQGDVQLEDLGIDSLMATEIVSEVSDVFGISIPQDHLQDLLTFASLRDYLDKRNGSAAPAVEQQPAPVEPPVTKVTNSQEFVVTTEPARSIPVNSHVEVPIKSAAESTGMQQMISRLAQLLGEHLDCPPQSFKRSEALVDYGLDSLLCMELMSDMQQIFDVSIDLAQLTTESTYGDLVDIFVQAVGGTITADSSATPSTSSHVSSPERARSSGFTTPAMDASTHLEKENAVGLKDTYNDPLIRSQDVFEQIKTQFDHLALEYGFSGFYDKVYPKQLQLVVAYTVEAFADLGIDLRRLRPGDEIPPLDVLPKHKHLAVALNHILREGKLADYDGMRYVRSDVPTEGVPSKVLFNAIVEQFPQHADEHKLLHICGAELGALLRGQKDPLALLYGNKANRTILENVYSTSPMYIIMSRLLTMFLEQSLSSCSPGPDGKFQILELGAGTGSTTKWVVEALVQRGIPFEYTFTDISSSLVSAAKRKFAKYGTTMKYATLDIEKEPPINLQGQFDIVLSTNCIHATKNLSTSLSHINKLLSPHGFVSLVEFTTRLFWFDLVFGLLDGWWAFEDGRRYVLARPELWAENMRSSGFAHASWTGGSTRESETVRIITGFKRPVADPSLPQSIPQDRRGGIETVVFGHADNGLPLRADIHYPSPAQASAYETWPIGLMIHGGGHVMLSRKDVRPRQTQLLLNNGVLPVAIDYRLCPETTLLEGPLVDAHRAYAWARRVLPTLKLTSTSVRLDASRVVVIGWSTGGTVAMSLAWTSVPRGLPAPDAILVFYCPTDYEDEFWTRPNVPDHTDTYVDETFDLLEGVYPEPITAYNVPSKMVAMAGWIAPKDARSRIVLHMNWHGQTLPVLFRGLPSAKQAGRTEHTTWHNMAQPSSGEVVQGSPYAQIVRGNYKSPTHVVFGTKDDLIPWQQAKRTVDALRAAGIESGLTLVKDQPHLFDLYGDPTGKKWEAVLEGYAFLFKRIGRGSV</sequence>
<feature type="region of interest" description="Disordered" evidence="6">
    <location>
        <begin position="1526"/>
        <end position="1552"/>
    </location>
</feature>
<dbReference type="PROSITE" id="PS00012">
    <property type="entry name" value="PHOSPHOPANTETHEINE"/>
    <property type="match status" value="1"/>
</dbReference>
<organism evidence="10 11">
    <name type="scientific">Alternaria dauci</name>
    <dbReference type="NCBI Taxonomy" id="48095"/>
    <lineage>
        <taxon>Eukaryota</taxon>
        <taxon>Fungi</taxon>
        <taxon>Dikarya</taxon>
        <taxon>Ascomycota</taxon>
        <taxon>Pezizomycotina</taxon>
        <taxon>Dothideomycetes</taxon>
        <taxon>Pleosporomycetidae</taxon>
        <taxon>Pleosporales</taxon>
        <taxon>Pleosporineae</taxon>
        <taxon>Pleosporaceae</taxon>
        <taxon>Alternaria</taxon>
        <taxon>Alternaria sect. Porri</taxon>
    </lineage>
</organism>
<evidence type="ECO:0000256" key="1">
    <source>
        <dbReference type="ARBA" id="ARBA00022450"/>
    </source>
</evidence>
<dbReference type="InterPro" id="IPR041068">
    <property type="entry name" value="HTH_51"/>
</dbReference>
<dbReference type="InterPro" id="IPR013217">
    <property type="entry name" value="Methyltransf_12"/>
</dbReference>
<feature type="domain" description="Carrier" evidence="7">
    <location>
        <begin position="1315"/>
        <end position="1389"/>
    </location>
</feature>
<comment type="caution">
    <text evidence="10">The sequence shown here is derived from an EMBL/GenBank/DDBJ whole genome shotgun (WGS) entry which is preliminary data.</text>
</comment>
<dbReference type="InterPro" id="IPR032821">
    <property type="entry name" value="PKS_assoc"/>
</dbReference>
<dbReference type="InterPro" id="IPR042104">
    <property type="entry name" value="PKS_dehydratase_sf"/>
</dbReference>
<dbReference type="Gene3D" id="1.10.1200.10">
    <property type="entry name" value="ACP-like"/>
    <property type="match status" value="2"/>
</dbReference>
<dbReference type="PROSITE" id="PS52019">
    <property type="entry name" value="PKS_MFAS_DH"/>
    <property type="match status" value="1"/>
</dbReference>
<dbReference type="PROSITE" id="PS52004">
    <property type="entry name" value="KS3_2"/>
    <property type="match status" value="1"/>
</dbReference>
<keyword evidence="3" id="KW-0808">Transferase</keyword>
<keyword evidence="11" id="KW-1185">Reference proteome</keyword>
<dbReference type="Proteomes" id="UP001578633">
    <property type="component" value="Chromosome 2"/>
</dbReference>
<evidence type="ECO:0000259" key="7">
    <source>
        <dbReference type="PROSITE" id="PS50075"/>
    </source>
</evidence>
<dbReference type="Pfam" id="PF07859">
    <property type="entry name" value="Abhydrolase_3"/>
    <property type="match status" value="1"/>
</dbReference>
<feature type="active site" description="Proton donor; for dehydratase activity" evidence="5">
    <location>
        <position position="1133"/>
    </location>
</feature>
<keyword evidence="1" id="KW-0596">Phosphopantetheine</keyword>
<dbReference type="Gene3D" id="3.40.47.10">
    <property type="match status" value="1"/>
</dbReference>
<dbReference type="Pfam" id="PF00698">
    <property type="entry name" value="Acyl_transf_1"/>
    <property type="match status" value="1"/>
</dbReference>
<feature type="region of interest" description="C-terminal hotdog fold" evidence="5">
    <location>
        <begin position="1072"/>
        <end position="1223"/>
    </location>
</feature>
<dbReference type="SMART" id="SM00827">
    <property type="entry name" value="PKS_AT"/>
    <property type="match status" value="1"/>
</dbReference>
<evidence type="ECO:0008006" key="12">
    <source>
        <dbReference type="Google" id="ProtNLM"/>
    </source>
</evidence>
<dbReference type="SUPFAM" id="SSF47336">
    <property type="entry name" value="ACP-like"/>
    <property type="match status" value="2"/>
</dbReference>
<dbReference type="PROSITE" id="PS50075">
    <property type="entry name" value="CARRIER"/>
    <property type="match status" value="2"/>
</dbReference>
<dbReference type="InterPro" id="IPR036736">
    <property type="entry name" value="ACP-like_sf"/>
</dbReference>
<feature type="domain" description="Ketosynthase family 3 (KS3)" evidence="8">
    <location>
        <begin position="7"/>
        <end position="421"/>
    </location>
</feature>
<dbReference type="InterPro" id="IPR014031">
    <property type="entry name" value="Ketoacyl_synth_C"/>
</dbReference>